<dbReference type="GeneID" id="54422005"/>
<evidence type="ECO:0000313" key="5">
    <source>
        <dbReference type="Proteomes" id="UP000504638"/>
    </source>
</evidence>
<dbReference type="RefSeq" id="XP_033531786.1">
    <property type="nucleotide sequence ID" value="XM_033681435.1"/>
</dbReference>
<dbReference type="SUPFAM" id="SSF50978">
    <property type="entry name" value="WD40 repeat-like"/>
    <property type="match status" value="1"/>
</dbReference>
<reference evidence="6" key="2">
    <citation type="submission" date="2020-04" db="EMBL/GenBank/DDBJ databases">
        <authorList>
            <consortium name="NCBI Genome Project"/>
        </authorList>
    </citation>
    <scope>NUCLEOTIDE SEQUENCE</scope>
    <source>
        <strain evidence="6">CBS 781.70</strain>
    </source>
</reference>
<dbReference type="Pfam" id="PF24883">
    <property type="entry name" value="NPHP3_N"/>
    <property type="match status" value="1"/>
</dbReference>
<feature type="non-terminal residue" evidence="4">
    <location>
        <position position="668"/>
    </location>
</feature>
<dbReference type="Proteomes" id="UP000504638">
    <property type="component" value="Unplaced"/>
</dbReference>
<evidence type="ECO:0000259" key="3">
    <source>
        <dbReference type="Pfam" id="PF24883"/>
    </source>
</evidence>
<gene>
    <name evidence="4 6" type="ORF">P152DRAFT_475732</name>
</gene>
<keyword evidence="2" id="KW-0853">WD repeat</keyword>
<organism evidence="4">
    <name type="scientific">Eremomyces bilateralis CBS 781.70</name>
    <dbReference type="NCBI Taxonomy" id="1392243"/>
    <lineage>
        <taxon>Eukaryota</taxon>
        <taxon>Fungi</taxon>
        <taxon>Dikarya</taxon>
        <taxon>Ascomycota</taxon>
        <taxon>Pezizomycotina</taxon>
        <taxon>Dothideomycetes</taxon>
        <taxon>Dothideomycetes incertae sedis</taxon>
        <taxon>Eremomycetales</taxon>
        <taxon>Eremomycetaceae</taxon>
        <taxon>Eremomyces</taxon>
    </lineage>
</organism>
<dbReference type="Gene3D" id="3.40.50.300">
    <property type="entry name" value="P-loop containing nucleotide triphosphate hydrolases"/>
    <property type="match status" value="1"/>
</dbReference>
<keyword evidence="5" id="KW-1185">Reference proteome</keyword>
<dbReference type="PANTHER" id="PTHR10039">
    <property type="entry name" value="AMELOGENIN"/>
    <property type="match status" value="1"/>
</dbReference>
<name>A0A6G1FW77_9PEZI</name>
<evidence type="ECO:0000256" key="2">
    <source>
        <dbReference type="PROSITE-ProRule" id="PRU00221"/>
    </source>
</evidence>
<dbReference type="Gene3D" id="2.130.10.10">
    <property type="entry name" value="YVTN repeat-like/Quinoprotein amine dehydrogenase"/>
    <property type="match status" value="1"/>
</dbReference>
<dbReference type="EMBL" id="ML975167">
    <property type="protein sequence ID" value="KAF1810155.1"/>
    <property type="molecule type" value="Genomic_DNA"/>
</dbReference>
<dbReference type="InterPro" id="IPR056884">
    <property type="entry name" value="NPHP3-like_N"/>
</dbReference>
<dbReference type="InterPro" id="IPR027417">
    <property type="entry name" value="P-loop_NTPase"/>
</dbReference>
<reference evidence="6" key="3">
    <citation type="submission" date="2025-04" db="UniProtKB">
        <authorList>
            <consortium name="RefSeq"/>
        </authorList>
    </citation>
    <scope>IDENTIFICATION</scope>
    <source>
        <strain evidence="6">CBS 781.70</strain>
    </source>
</reference>
<dbReference type="SUPFAM" id="SSF52540">
    <property type="entry name" value="P-loop containing nucleoside triphosphate hydrolases"/>
    <property type="match status" value="1"/>
</dbReference>
<dbReference type="SMART" id="SM00320">
    <property type="entry name" value="WD40"/>
    <property type="match status" value="1"/>
</dbReference>
<dbReference type="InterPro" id="IPR036322">
    <property type="entry name" value="WD40_repeat_dom_sf"/>
</dbReference>
<protein>
    <recommendedName>
        <fullName evidence="3">Nephrocystin 3-like N-terminal domain-containing protein</fullName>
    </recommendedName>
</protein>
<dbReference type="PROSITE" id="PS50294">
    <property type="entry name" value="WD_REPEATS_REGION"/>
    <property type="match status" value="1"/>
</dbReference>
<keyword evidence="1" id="KW-0677">Repeat</keyword>
<dbReference type="OrthoDB" id="674604at2759"/>
<evidence type="ECO:0000313" key="6">
    <source>
        <dbReference type="RefSeq" id="XP_033531786.1"/>
    </source>
</evidence>
<proteinExistence type="predicted"/>
<accession>A0A6G1FW77</accession>
<sequence>MAGVTQDISSVLIDNHSGAAVDLNDVLNSLPAAADAPFNAYQRRHDQTCLPDTRVDLLRDIYSWADGQDERCIFWLNGLAGTGKSTIARTVARRYLDQKRLGASFFFSRGGGDVSHAGKFVTSIALQLASSVPSFDQCICDAIKERRDIASQSLRDQWQQLVLRPVSKLSESGGQISYILVIDALDECETDNDIRTIVQLLSEARSLKAVRLRVFLTSRPEIPIRHGFQKLLDTEHQDFVLHNISRSTVDQDICTFLEHSFELIAQERSLAAGWPGQEIIKRLVHSASGLFIWAATACRFIREGKRFALKRLNIILENSSIGVNAAEKHLNEIYTTVLRSCISPEYSYEEAEELLSLLKSLLGSIVTLLSPLSTQSLSKLLSTAQGEVDQTLDDLHAILSIPKDPALPLRLHHPSFRDFLFGKSRCEEFWVDEKQAHQVLADRCMQLMATSLKQDIYGVEAPNILIADAERSRIERSLPPEVQYACRYWIDHVQKSGTQLCENGQVHRFLKGYFLYWLEALGWMGKISDGIHAIAALESFVSSSSCPALWSFLHDAKRFVLYNRRAIEQAPLQTYSSALVFAPTSSIIRENFKGCIPRWMRVLPKVEEKWIAVLQTLEGHSDVVEAVAFSPDGKTLASASRDETVKLWDAGSGALQQTLEGHSGVVEA</sequence>
<evidence type="ECO:0000256" key="1">
    <source>
        <dbReference type="ARBA" id="ARBA00022737"/>
    </source>
</evidence>
<dbReference type="PROSITE" id="PS50082">
    <property type="entry name" value="WD_REPEATS_2"/>
    <property type="match status" value="1"/>
</dbReference>
<dbReference type="Pfam" id="PF00400">
    <property type="entry name" value="WD40"/>
    <property type="match status" value="1"/>
</dbReference>
<dbReference type="InterPro" id="IPR015943">
    <property type="entry name" value="WD40/YVTN_repeat-like_dom_sf"/>
</dbReference>
<feature type="repeat" description="WD" evidence="2">
    <location>
        <begin position="617"/>
        <end position="658"/>
    </location>
</feature>
<dbReference type="AlphaFoldDB" id="A0A6G1FW77"/>
<evidence type="ECO:0000313" key="4">
    <source>
        <dbReference type="EMBL" id="KAF1810155.1"/>
    </source>
</evidence>
<dbReference type="InterPro" id="IPR001680">
    <property type="entry name" value="WD40_rpt"/>
</dbReference>
<feature type="domain" description="Nephrocystin 3-like N-terminal" evidence="3">
    <location>
        <begin position="61"/>
        <end position="219"/>
    </location>
</feature>
<reference evidence="4 6" key="1">
    <citation type="submission" date="2020-01" db="EMBL/GenBank/DDBJ databases">
        <authorList>
            <consortium name="DOE Joint Genome Institute"/>
            <person name="Haridas S."/>
            <person name="Albert R."/>
            <person name="Binder M."/>
            <person name="Bloem J."/>
            <person name="Labutti K."/>
            <person name="Salamov A."/>
            <person name="Andreopoulos B."/>
            <person name="Baker S.E."/>
            <person name="Barry K."/>
            <person name="Bills G."/>
            <person name="Bluhm B.H."/>
            <person name="Cannon C."/>
            <person name="Castanera R."/>
            <person name="Culley D.E."/>
            <person name="Daum C."/>
            <person name="Ezra D."/>
            <person name="Gonzalez J.B."/>
            <person name="Henrissat B."/>
            <person name="Kuo A."/>
            <person name="Liang C."/>
            <person name="Lipzen A."/>
            <person name="Lutzoni F."/>
            <person name="Magnuson J."/>
            <person name="Mondo S."/>
            <person name="Nolan M."/>
            <person name="Ohm R."/>
            <person name="Pangilinan J."/>
            <person name="Park H.-J."/>
            <person name="Ramirez L."/>
            <person name="Alfaro M."/>
            <person name="Sun H."/>
            <person name="Tritt A."/>
            <person name="Yoshinaga Y."/>
            <person name="Zwiers L.-H."/>
            <person name="Turgeon B.G."/>
            <person name="Goodwin S.B."/>
            <person name="Spatafora J.W."/>
            <person name="Crous P.W."/>
            <person name="Grigoriev I.V."/>
        </authorList>
    </citation>
    <scope>NUCLEOTIDE SEQUENCE</scope>
    <source>
        <strain evidence="4 6">CBS 781.70</strain>
    </source>
</reference>
<dbReference type="PANTHER" id="PTHR10039:SF14">
    <property type="entry name" value="NACHT DOMAIN-CONTAINING PROTEIN"/>
    <property type="match status" value="1"/>
</dbReference>